<reference evidence="2" key="1">
    <citation type="submission" date="2023-08" db="EMBL/GenBank/DDBJ databases">
        <authorList>
            <person name="Audoor S."/>
            <person name="Bilcke G."/>
        </authorList>
    </citation>
    <scope>NUCLEOTIDE SEQUENCE</scope>
</reference>
<comment type="caution">
    <text evidence="2">The sequence shown here is derived from an EMBL/GenBank/DDBJ whole genome shotgun (WGS) entry which is preliminary data.</text>
</comment>
<feature type="chain" id="PRO_5042244524" description="Plastid lipid-associated protein/fibrillin conserved domain-containing protein" evidence="1">
    <location>
        <begin position="20"/>
        <end position="216"/>
    </location>
</feature>
<name>A0AAD2CJC7_9STRA</name>
<dbReference type="EMBL" id="CAKOGP040000369">
    <property type="protein sequence ID" value="CAJ1934717.1"/>
    <property type="molecule type" value="Genomic_DNA"/>
</dbReference>
<evidence type="ECO:0008006" key="4">
    <source>
        <dbReference type="Google" id="ProtNLM"/>
    </source>
</evidence>
<organism evidence="2 3">
    <name type="scientific">Cylindrotheca closterium</name>
    <dbReference type="NCBI Taxonomy" id="2856"/>
    <lineage>
        <taxon>Eukaryota</taxon>
        <taxon>Sar</taxon>
        <taxon>Stramenopiles</taxon>
        <taxon>Ochrophyta</taxon>
        <taxon>Bacillariophyta</taxon>
        <taxon>Bacillariophyceae</taxon>
        <taxon>Bacillariophycidae</taxon>
        <taxon>Bacillariales</taxon>
        <taxon>Bacillariaceae</taxon>
        <taxon>Cylindrotheca</taxon>
    </lineage>
</organism>
<keyword evidence="3" id="KW-1185">Reference proteome</keyword>
<dbReference type="Proteomes" id="UP001295423">
    <property type="component" value="Unassembled WGS sequence"/>
</dbReference>
<keyword evidence="1" id="KW-0732">Signal</keyword>
<proteinExistence type="predicted"/>
<gene>
    <name evidence="2" type="ORF">CYCCA115_LOCUS4056</name>
</gene>
<accession>A0AAD2CJC7</accession>
<protein>
    <recommendedName>
        <fullName evidence="4">Plastid lipid-associated protein/fibrillin conserved domain-containing protein</fullName>
    </recommendedName>
</protein>
<evidence type="ECO:0000313" key="3">
    <source>
        <dbReference type="Proteomes" id="UP001295423"/>
    </source>
</evidence>
<sequence>MEKISQLLLLVALATQATGFTQSNLVANKPVLTSSSVPASNNNPKTALFMAGFGGGGAKSAKGKSKKKDAPIKLKPKLQWDRYAALKKTAASVAVGIRLVGEESPEWLSVGKVKSKDDELTAAAVAMQRGIIAEHGKRLFPLQVSKKSTVEWGYKEGDSDSDSGEWKVVDVKASLIDVPDGFEKDIGFEGIGDPATGFYCVYDNGKLKVGDETSFT</sequence>
<feature type="signal peptide" evidence="1">
    <location>
        <begin position="1"/>
        <end position="19"/>
    </location>
</feature>
<dbReference type="AlphaFoldDB" id="A0AAD2CJC7"/>
<evidence type="ECO:0000256" key="1">
    <source>
        <dbReference type="SAM" id="SignalP"/>
    </source>
</evidence>
<evidence type="ECO:0000313" key="2">
    <source>
        <dbReference type="EMBL" id="CAJ1934717.1"/>
    </source>
</evidence>